<comment type="pathway">
    <text evidence="3">Lipid metabolism.</text>
</comment>
<evidence type="ECO:0000256" key="11">
    <source>
        <dbReference type="ARBA" id="ARBA00023209"/>
    </source>
</evidence>
<evidence type="ECO:0000313" key="17">
    <source>
        <dbReference type="EMBL" id="SFD36276.1"/>
    </source>
</evidence>
<dbReference type="InterPro" id="IPR022284">
    <property type="entry name" value="GPAT/DHAPAT"/>
</dbReference>
<dbReference type="InterPro" id="IPR028354">
    <property type="entry name" value="GPAT_PlsB"/>
</dbReference>
<comment type="pathway">
    <text evidence="2 15">Phospholipid metabolism; CDP-diacylglycerol biosynthesis; CDP-diacylglycerol from sn-glycerol 3-phosphate: step 1/3.</text>
</comment>
<dbReference type="GO" id="GO:0004366">
    <property type="term" value="F:glycerol-3-phosphate O-acyltransferase activity"/>
    <property type="evidence" value="ECO:0007669"/>
    <property type="project" value="UniProtKB-UniRule"/>
</dbReference>
<evidence type="ECO:0000313" key="18">
    <source>
        <dbReference type="Proteomes" id="UP000198862"/>
    </source>
</evidence>
<evidence type="ECO:0000256" key="3">
    <source>
        <dbReference type="ARBA" id="ARBA00005189"/>
    </source>
</evidence>
<evidence type="ECO:0000256" key="15">
    <source>
        <dbReference type="HAMAP-Rule" id="MF_00393"/>
    </source>
</evidence>
<evidence type="ECO:0000256" key="12">
    <source>
        <dbReference type="ARBA" id="ARBA00023264"/>
    </source>
</evidence>
<dbReference type="GO" id="GO:0016024">
    <property type="term" value="P:CDP-diacylglycerol biosynthetic process"/>
    <property type="evidence" value="ECO:0007669"/>
    <property type="project" value="UniProtKB-UniRule"/>
</dbReference>
<dbReference type="Pfam" id="PF19277">
    <property type="entry name" value="GPAT_C"/>
    <property type="match status" value="1"/>
</dbReference>
<dbReference type="InterPro" id="IPR041728">
    <property type="entry name" value="GPAT/DHAPAT_LPLAT"/>
</dbReference>
<keyword evidence="7 15" id="KW-1003">Cell membrane</keyword>
<dbReference type="SUPFAM" id="SSF69593">
    <property type="entry name" value="Glycerol-3-phosphate (1)-acyltransferase"/>
    <property type="match status" value="1"/>
</dbReference>
<keyword evidence="9 15" id="KW-0808">Transferase</keyword>
<keyword evidence="11 15" id="KW-0594">Phospholipid biosynthesis</keyword>
<dbReference type="GO" id="GO:0005886">
    <property type="term" value="C:plasma membrane"/>
    <property type="evidence" value="ECO:0007669"/>
    <property type="project" value="UniProtKB-SubCell"/>
</dbReference>
<evidence type="ECO:0000256" key="14">
    <source>
        <dbReference type="ARBA" id="ARBA00048427"/>
    </source>
</evidence>
<dbReference type="InterPro" id="IPR045520">
    <property type="entry name" value="GPAT/DHAPAT_C"/>
</dbReference>
<dbReference type="PANTHER" id="PTHR12563:SF17">
    <property type="entry name" value="DIHYDROXYACETONE PHOSPHATE ACYLTRANSFERASE"/>
    <property type="match status" value="1"/>
</dbReference>
<dbReference type="PIRSF" id="PIRSF500064">
    <property type="entry name" value="GPAT"/>
    <property type="match status" value="1"/>
</dbReference>
<feature type="domain" description="Phospholipid/glycerol acyltransferase" evidence="16">
    <location>
        <begin position="306"/>
        <end position="433"/>
    </location>
</feature>
<dbReference type="EC" id="2.3.1.15" evidence="5 15"/>
<keyword evidence="10 15" id="KW-0472">Membrane</keyword>
<comment type="domain">
    <text evidence="15">The HXXXXD motif is essential for acyltransferase activity and may constitute the binding site for the phosphate moiety of the glycerol-3-phosphate.</text>
</comment>
<organism evidence="17 18">
    <name type="scientific">Pseudoalteromonas denitrificans DSM 6059</name>
    <dbReference type="NCBI Taxonomy" id="1123010"/>
    <lineage>
        <taxon>Bacteria</taxon>
        <taxon>Pseudomonadati</taxon>
        <taxon>Pseudomonadota</taxon>
        <taxon>Gammaproteobacteria</taxon>
        <taxon>Alteromonadales</taxon>
        <taxon>Pseudoalteromonadaceae</taxon>
        <taxon>Pseudoalteromonas</taxon>
    </lineage>
</organism>
<evidence type="ECO:0000256" key="2">
    <source>
        <dbReference type="ARBA" id="ARBA00004765"/>
    </source>
</evidence>
<proteinExistence type="inferred from homology"/>
<sequence>MSFFSFLNTGFNFLAKLTNSIFVSSKLRPEDPCSQLGLKTDIPTFYITRLNSHSDLAALGYQCKKLGLPDPRNTETLGEYKLPRFIALSNPAPLFGSKTKKTNALELGEIIFKALNENPDQTVQIIPVTILWGRSPGKEKPGLGTLLSHSLSPSWLRKLLVLVFSGRDNLIRFSQAVDARLLLNKKQSTDDLPHKLIRVARAHFKRQKLAVTGPKLPSRDQLFQGLLASKNIKKAINDEAKSKNITTDKAQLNALKQLNEIAANYNDAVIRVAARVLTWLWNKLYNGIEVRNIEQVNELTQKGHEIIYVPCHRSHMDYLLLTHAIYQQGLVPPHIAAGVNLNFWPAGPIFRKSGAFFIRRSFKGNKLYSTIFKEYLFQLFNKGHSVKFYTEGGRSRTGRLLTPKTGMLAMTIQAMLRDLDRPVSIVPVYIGYEHVMEVSTYLKELAGNHKKNESISGIFKAIKNLKNYGRGYVNFAEPINVNQFLNDNQPNWRDSISDDDSIKPQWLGSQVADLAQKIMVNINSAAALNAINLLALTLLNSDKQALSKPEVLTQLALYLNLQTNAPYTDGVTRPEEDAHALLDHALKLNKLDVLQDSFGDIIAIKDKEKVLLNYYRNNVIHLFCVPSLLARFILQTHNTDIKSCHELVKKLYPLFAAEWFLKPLDDNYVMSILNNFQQQGLIFLSDNTVSLANNTSNAYFQLDLLSRIIDCTLQRYAVVLGLIPQSHGINRAQLEENSQNLAKRLSLLHDIKTPEFYDKKVLSSFIGGLKKCELLQVDHNNDFQSTDALVTLNNTVTNLLQPSVLQSIKTTSQQK</sequence>
<dbReference type="PIRSF" id="PIRSF000437">
    <property type="entry name" value="GPAT_DHAPAT"/>
    <property type="match status" value="1"/>
</dbReference>
<evidence type="ECO:0000256" key="6">
    <source>
        <dbReference type="ARBA" id="ARBA00013432"/>
    </source>
</evidence>
<evidence type="ECO:0000256" key="5">
    <source>
        <dbReference type="ARBA" id="ARBA00013113"/>
    </source>
</evidence>
<keyword evidence="13 15" id="KW-0012">Acyltransferase</keyword>
<comment type="catalytic activity">
    <reaction evidence="14 15">
        <text>sn-glycerol 3-phosphate + an acyl-CoA = a 1-acyl-sn-glycero-3-phosphate + CoA</text>
        <dbReference type="Rhea" id="RHEA:15325"/>
        <dbReference type="ChEBI" id="CHEBI:57287"/>
        <dbReference type="ChEBI" id="CHEBI:57597"/>
        <dbReference type="ChEBI" id="CHEBI:57970"/>
        <dbReference type="ChEBI" id="CHEBI:58342"/>
        <dbReference type="EC" id="2.3.1.15"/>
    </reaction>
</comment>
<evidence type="ECO:0000256" key="4">
    <source>
        <dbReference type="ARBA" id="ARBA00007937"/>
    </source>
</evidence>
<dbReference type="CDD" id="cd07993">
    <property type="entry name" value="LPLAT_DHAPAT-like"/>
    <property type="match status" value="1"/>
</dbReference>
<dbReference type="NCBIfam" id="NF003441">
    <property type="entry name" value="PRK04974.1"/>
    <property type="match status" value="1"/>
</dbReference>
<gene>
    <name evidence="15" type="primary">plsB</name>
    <name evidence="17" type="ORF">SAMN02745724_04303</name>
</gene>
<dbReference type="Pfam" id="PF01553">
    <property type="entry name" value="Acyltransferase"/>
    <property type="match status" value="1"/>
</dbReference>
<dbReference type="InterPro" id="IPR002123">
    <property type="entry name" value="Plipid/glycerol_acylTrfase"/>
</dbReference>
<keyword evidence="12 15" id="KW-1208">Phospholipid metabolism</keyword>
<dbReference type="AlphaFoldDB" id="A0A1I1RPJ7"/>
<evidence type="ECO:0000256" key="8">
    <source>
        <dbReference type="ARBA" id="ARBA00022516"/>
    </source>
</evidence>
<dbReference type="UniPathway" id="UPA00557">
    <property type="reaction ID" value="UER00612"/>
</dbReference>
<dbReference type="Proteomes" id="UP000198862">
    <property type="component" value="Unassembled WGS sequence"/>
</dbReference>
<feature type="short sequence motif" description="HXXXXD motif" evidence="15">
    <location>
        <begin position="311"/>
        <end position="316"/>
    </location>
</feature>
<keyword evidence="15" id="KW-0443">Lipid metabolism</keyword>
<dbReference type="STRING" id="1123010.SAMN02745724_04303"/>
<evidence type="ECO:0000256" key="7">
    <source>
        <dbReference type="ARBA" id="ARBA00022475"/>
    </source>
</evidence>
<dbReference type="EMBL" id="FOLO01000051">
    <property type="protein sequence ID" value="SFD36276.1"/>
    <property type="molecule type" value="Genomic_DNA"/>
</dbReference>
<evidence type="ECO:0000256" key="1">
    <source>
        <dbReference type="ARBA" id="ARBA00004413"/>
    </source>
</evidence>
<evidence type="ECO:0000259" key="16">
    <source>
        <dbReference type="SMART" id="SM00563"/>
    </source>
</evidence>
<evidence type="ECO:0000256" key="10">
    <source>
        <dbReference type="ARBA" id="ARBA00023136"/>
    </source>
</evidence>
<dbReference type="RefSeq" id="WP_091989580.1">
    <property type="nucleotide sequence ID" value="NZ_FOLO01000051.1"/>
</dbReference>
<keyword evidence="8 15" id="KW-0444">Lipid biosynthesis</keyword>
<comment type="similarity">
    <text evidence="4 15">Belongs to the GPAT/DAPAT family.</text>
</comment>
<dbReference type="SMART" id="SM00563">
    <property type="entry name" value="PlsC"/>
    <property type="match status" value="1"/>
</dbReference>
<dbReference type="HAMAP" id="MF_00393">
    <property type="entry name" value="Glyc3P_acyltrans"/>
    <property type="match status" value="1"/>
</dbReference>
<dbReference type="PANTHER" id="PTHR12563">
    <property type="entry name" value="GLYCEROL-3-PHOSPHATE ACYLTRANSFERASE"/>
    <property type="match status" value="1"/>
</dbReference>
<evidence type="ECO:0000256" key="13">
    <source>
        <dbReference type="ARBA" id="ARBA00023315"/>
    </source>
</evidence>
<reference evidence="17 18" key="1">
    <citation type="submission" date="2016-10" db="EMBL/GenBank/DDBJ databases">
        <authorList>
            <person name="de Groot N.N."/>
        </authorList>
    </citation>
    <scope>NUCLEOTIDE SEQUENCE [LARGE SCALE GENOMIC DNA]</scope>
    <source>
        <strain evidence="17 18">DSM 6059</strain>
    </source>
</reference>
<comment type="subcellular location">
    <subcellularLocation>
        <location evidence="1 15">Cell membrane</location>
        <topology evidence="1 15">Peripheral membrane protein</topology>
        <orientation evidence="1 15">Cytoplasmic side</orientation>
    </subcellularLocation>
</comment>
<dbReference type="OrthoDB" id="335193at2"/>
<name>A0A1I1RPJ7_9GAMM</name>
<protein>
    <recommendedName>
        <fullName evidence="6 15">Glycerol-3-phosphate acyltransferase</fullName>
        <shortName evidence="15">GPAT</shortName>
        <ecNumber evidence="5 15">2.3.1.15</ecNumber>
    </recommendedName>
</protein>
<keyword evidence="18" id="KW-1185">Reference proteome</keyword>
<evidence type="ECO:0000256" key="9">
    <source>
        <dbReference type="ARBA" id="ARBA00022679"/>
    </source>
</evidence>
<dbReference type="GO" id="GO:0006631">
    <property type="term" value="P:fatty acid metabolic process"/>
    <property type="evidence" value="ECO:0007669"/>
    <property type="project" value="TreeGrafter"/>
</dbReference>
<accession>A0A1I1RPJ7</accession>
<dbReference type="NCBIfam" id="TIGR03703">
    <property type="entry name" value="plsB"/>
    <property type="match status" value="1"/>
</dbReference>